<dbReference type="EMBL" id="CP036264">
    <property type="protein sequence ID" value="QEG00860.1"/>
    <property type="molecule type" value="Genomic_DNA"/>
</dbReference>
<dbReference type="AlphaFoldDB" id="A0A5B9MK73"/>
<reference evidence="2 3" key="1">
    <citation type="submission" date="2019-02" db="EMBL/GenBank/DDBJ databases">
        <title>Planctomycetal bacteria perform biofilm scaping via a novel small molecule.</title>
        <authorList>
            <person name="Jeske O."/>
            <person name="Boedeker C."/>
            <person name="Wiegand S."/>
            <person name="Breitling P."/>
            <person name="Kallscheuer N."/>
            <person name="Jogler M."/>
            <person name="Rohde M."/>
            <person name="Petersen J."/>
            <person name="Medema M.H."/>
            <person name="Surup F."/>
            <person name="Jogler C."/>
        </authorList>
    </citation>
    <scope>NUCLEOTIDE SEQUENCE [LARGE SCALE GENOMIC DNA]</scope>
    <source>
        <strain evidence="2 3">Mal15</strain>
    </source>
</reference>
<dbReference type="PANTHER" id="PTHR43679:SF2">
    <property type="entry name" value="OCTANOYL-[GCVH]:PROTEIN N-OCTANOYLTRANSFERASE"/>
    <property type="match status" value="1"/>
</dbReference>
<dbReference type="GO" id="GO:0016979">
    <property type="term" value="F:lipoate-protein ligase activity"/>
    <property type="evidence" value="ECO:0007669"/>
    <property type="project" value="UniProtKB-EC"/>
</dbReference>
<dbReference type="Proteomes" id="UP000321353">
    <property type="component" value="Chromosome"/>
</dbReference>
<dbReference type="InterPro" id="IPR050664">
    <property type="entry name" value="Octanoyltrans_LipM/LipL"/>
</dbReference>
<dbReference type="Pfam" id="PF21948">
    <property type="entry name" value="LplA-B_cat"/>
    <property type="match status" value="1"/>
</dbReference>
<evidence type="ECO:0000313" key="2">
    <source>
        <dbReference type="EMBL" id="QEG00860.1"/>
    </source>
</evidence>
<dbReference type="EC" id="6.3.1.20" evidence="2"/>
<name>A0A5B9MK73_9BACT</name>
<dbReference type="SUPFAM" id="SSF55681">
    <property type="entry name" value="Class II aaRS and biotin synthetases"/>
    <property type="match status" value="1"/>
</dbReference>
<dbReference type="InterPro" id="IPR045864">
    <property type="entry name" value="aa-tRNA-synth_II/BPL/LPL"/>
</dbReference>
<keyword evidence="3" id="KW-1185">Reference proteome</keyword>
<dbReference type="InterPro" id="IPR004143">
    <property type="entry name" value="BPL_LPL_catalytic"/>
</dbReference>
<protein>
    <submittedName>
        <fullName evidence="2">Putative lipoate-protein ligase A</fullName>
        <ecNumber evidence="2">6.3.1.20</ecNumber>
    </submittedName>
</protein>
<organism evidence="2 3">
    <name type="scientific">Stieleria maiorica</name>
    <dbReference type="NCBI Taxonomy" id="2795974"/>
    <lineage>
        <taxon>Bacteria</taxon>
        <taxon>Pseudomonadati</taxon>
        <taxon>Planctomycetota</taxon>
        <taxon>Planctomycetia</taxon>
        <taxon>Pirellulales</taxon>
        <taxon>Pirellulaceae</taxon>
        <taxon>Stieleria</taxon>
    </lineage>
</organism>
<dbReference type="PANTHER" id="PTHR43679">
    <property type="entry name" value="OCTANOYLTRANSFERASE LIPM-RELATED"/>
    <property type="match status" value="1"/>
</dbReference>
<dbReference type="Gene3D" id="3.30.930.10">
    <property type="entry name" value="Bira Bifunctional Protein, Domain 2"/>
    <property type="match status" value="1"/>
</dbReference>
<sequence>MRRTELDEGRFEAIPDALRAPAMLLALDEAFLMAAEDGDTGPSFRTWEFTRPTVVLGRSSKVDRETDRDHCDRHGIEIYRRCSGGASIVGGPGCLMYSVVLSLEQFPRIAKIDQAHDFVMHRVLAAVQRQLPEVRLQGICDLTWRDRKFSGNALRITRRHVLYHGTILYAADLHCVERCLDFAPRQPDYRRGRDHGSFVTNAPLDPTRLADDLAEQFGPPVRQITDAIVARATELVSKRYSCEDWRFRH</sequence>
<dbReference type="KEGG" id="smam:Mal15_49360"/>
<feature type="domain" description="BPL/LPL catalytic" evidence="1">
    <location>
        <begin position="38"/>
        <end position="225"/>
    </location>
</feature>
<dbReference type="RefSeq" id="WP_147870031.1">
    <property type="nucleotide sequence ID" value="NZ_CP036264.1"/>
</dbReference>
<dbReference type="CDD" id="cd16443">
    <property type="entry name" value="LplA"/>
    <property type="match status" value="1"/>
</dbReference>
<evidence type="ECO:0000259" key="1">
    <source>
        <dbReference type="PROSITE" id="PS51733"/>
    </source>
</evidence>
<keyword evidence="2" id="KW-0436">Ligase</keyword>
<proteinExistence type="predicted"/>
<gene>
    <name evidence="2" type="primary">lplA</name>
    <name evidence="2" type="ORF">Mal15_49360</name>
</gene>
<dbReference type="PROSITE" id="PS51733">
    <property type="entry name" value="BPL_LPL_CATALYTIC"/>
    <property type="match status" value="1"/>
</dbReference>
<evidence type="ECO:0000313" key="3">
    <source>
        <dbReference type="Proteomes" id="UP000321353"/>
    </source>
</evidence>
<accession>A0A5B9MK73</accession>